<evidence type="ECO:0000313" key="3">
    <source>
        <dbReference type="Proteomes" id="UP000005240"/>
    </source>
</evidence>
<proteinExistence type="predicted"/>
<name>A0ABL7CLG3_PUCT1</name>
<dbReference type="Proteomes" id="UP000005240">
    <property type="component" value="Unassembled WGS sequence"/>
</dbReference>
<reference evidence="2" key="2">
    <citation type="submission" date="2025-05" db="UniProtKB">
        <authorList>
            <consortium name="EnsemblFungi"/>
        </authorList>
    </citation>
    <scope>IDENTIFICATION</scope>
    <source>
        <strain evidence="2">isolate 1-1 / race 1 (BBBD)</strain>
    </source>
</reference>
<organism evidence="2 3">
    <name type="scientific">Puccinia triticina (isolate 1-1 / race 1 (BBBD))</name>
    <name type="common">Brown leaf rust fungus</name>
    <dbReference type="NCBI Taxonomy" id="630390"/>
    <lineage>
        <taxon>Eukaryota</taxon>
        <taxon>Fungi</taxon>
        <taxon>Dikarya</taxon>
        <taxon>Basidiomycota</taxon>
        <taxon>Pucciniomycotina</taxon>
        <taxon>Pucciniomycetes</taxon>
        <taxon>Pucciniales</taxon>
        <taxon>Pucciniaceae</taxon>
        <taxon>Puccinia</taxon>
    </lineage>
</organism>
<reference evidence="2 3" key="1">
    <citation type="journal article" date="2017" name="G3 (Bethesda)">
        <title>Comparative analysis highlights variable genome content of wheat rusts and divergence of the mating loci.</title>
        <authorList>
            <person name="Cuomo C.A."/>
            <person name="Bakkeren G."/>
            <person name="Khalil H.B."/>
            <person name="Panwar V."/>
            <person name="Joly D."/>
            <person name="Linning R."/>
            <person name="Sakthikumar S."/>
            <person name="Song X."/>
            <person name="Adiconis X."/>
            <person name="Fan L."/>
            <person name="Goldberg J.M."/>
            <person name="Levin J.Z."/>
            <person name="Young S."/>
            <person name="Zeng Q."/>
            <person name="Anikster Y."/>
            <person name="Bruce M."/>
            <person name="Wang M."/>
            <person name="Yin C."/>
            <person name="McCallum B."/>
            <person name="Szabo L.J."/>
            <person name="Hulbert S."/>
            <person name="Chen X."/>
            <person name="Fellers J.P."/>
        </authorList>
    </citation>
    <scope>NUCLEOTIDE SEQUENCE</scope>
    <source>
        <strain evidence="3">Isolate 1-1 / race 1 (BBBD)</strain>
    </source>
</reference>
<evidence type="ECO:0000256" key="1">
    <source>
        <dbReference type="SAM" id="MobiDB-lite"/>
    </source>
</evidence>
<protein>
    <submittedName>
        <fullName evidence="2">Uncharacterized protein</fullName>
    </submittedName>
</protein>
<feature type="region of interest" description="Disordered" evidence="1">
    <location>
        <begin position="18"/>
        <end position="37"/>
    </location>
</feature>
<keyword evidence="3" id="KW-1185">Reference proteome</keyword>
<evidence type="ECO:0000313" key="2">
    <source>
        <dbReference type="EnsemblFungi" id="PTTG_10365-t43_1-p1"/>
    </source>
</evidence>
<accession>A0ABL7CLG3</accession>
<sequence length="217" mass="24517">MPPLVEDLLQEQLRSTGTMPATNQQSPPPTNHEGLIPTAPPALALLPPFQIPRQEDTSGPMEVIPEGQEILDLINLINKQFDIFVCAREAQNTRSMRMLLSQAATTQEMIADLAGREEATRLCQDWIPPDELTNLERNLHQQTNSYVQQTTPIHDTRLASSLSIAPHPSHQLLMDTQTPEQPDFQHRAHGVDYRDPTRFYDQLLQRALPPPPQQQMV</sequence>
<dbReference type="EnsemblFungi" id="PTTG_10365-t43_1">
    <property type="protein sequence ID" value="PTTG_10365-t43_1-p1"/>
    <property type="gene ID" value="PTTG_10365"/>
</dbReference>